<sequence>MRKWIFVNIFDHSKKTQGQPLSTMKEIKEEENLTYYCPFMTK</sequence>
<dbReference type="PATRIC" id="fig|28128.5.peg.2295"/>
<organism evidence="1 2">
    <name type="scientific">Prevotella corporis</name>
    <dbReference type="NCBI Taxonomy" id="28128"/>
    <lineage>
        <taxon>Bacteria</taxon>
        <taxon>Pseudomonadati</taxon>
        <taxon>Bacteroidota</taxon>
        <taxon>Bacteroidia</taxon>
        <taxon>Bacteroidales</taxon>
        <taxon>Prevotellaceae</taxon>
        <taxon>Prevotella</taxon>
    </lineage>
</organism>
<dbReference type="Proteomes" id="UP000070533">
    <property type="component" value="Unassembled WGS sequence"/>
</dbReference>
<dbReference type="STRING" id="28128.HMPREF3226_02231"/>
<accession>A0A133PXM6</accession>
<gene>
    <name evidence="1" type="ORF">HMPREF3226_02231</name>
</gene>
<comment type="caution">
    <text evidence="1">The sequence shown here is derived from an EMBL/GenBank/DDBJ whole genome shotgun (WGS) entry which is preliminary data.</text>
</comment>
<protein>
    <submittedName>
        <fullName evidence="1">Uncharacterized protein</fullName>
    </submittedName>
</protein>
<name>A0A133PXM6_9BACT</name>
<reference evidence="2" key="1">
    <citation type="submission" date="2016-01" db="EMBL/GenBank/DDBJ databases">
        <authorList>
            <person name="Mitreva M."/>
            <person name="Pepin K.H."/>
            <person name="Mihindukulasuriya K.A."/>
            <person name="Fulton R."/>
            <person name="Fronick C."/>
            <person name="O'Laughlin M."/>
            <person name="Miner T."/>
            <person name="Herter B."/>
            <person name="Rosa B.A."/>
            <person name="Cordes M."/>
            <person name="Tomlinson C."/>
            <person name="Wollam A."/>
            <person name="Palsikar V.B."/>
            <person name="Mardis E.R."/>
            <person name="Wilson R.K."/>
        </authorList>
    </citation>
    <scope>NUCLEOTIDE SEQUENCE [LARGE SCALE GENOMIC DNA]</scope>
    <source>
        <strain evidence="2">MJR7716</strain>
    </source>
</reference>
<proteinExistence type="predicted"/>
<keyword evidence="2" id="KW-1185">Reference proteome</keyword>
<dbReference type="AlphaFoldDB" id="A0A133PXM6"/>
<evidence type="ECO:0000313" key="1">
    <source>
        <dbReference type="EMBL" id="KXA34766.1"/>
    </source>
</evidence>
<evidence type="ECO:0000313" key="2">
    <source>
        <dbReference type="Proteomes" id="UP000070533"/>
    </source>
</evidence>
<dbReference type="EMBL" id="LRQG01000197">
    <property type="protein sequence ID" value="KXA34766.1"/>
    <property type="molecule type" value="Genomic_DNA"/>
</dbReference>